<evidence type="ECO:0000256" key="6">
    <source>
        <dbReference type="ARBA" id="ARBA00023136"/>
    </source>
</evidence>
<dbReference type="GO" id="GO:0035438">
    <property type="term" value="F:cyclic-di-GMP binding"/>
    <property type="evidence" value="ECO:0007669"/>
    <property type="project" value="InterPro"/>
</dbReference>
<evidence type="ECO:0000256" key="7">
    <source>
        <dbReference type="SAM" id="MobiDB-lite"/>
    </source>
</evidence>
<evidence type="ECO:0000256" key="2">
    <source>
        <dbReference type="ARBA" id="ARBA00022676"/>
    </source>
</evidence>
<accession>A0A318IUZ4</accession>
<organism evidence="10 11">
    <name type="scientific">Burkholderia pyrrocinia</name>
    <name type="common">Pseudomonas pyrrocinia</name>
    <dbReference type="NCBI Taxonomy" id="60550"/>
    <lineage>
        <taxon>Bacteria</taxon>
        <taxon>Pseudomonadati</taxon>
        <taxon>Pseudomonadota</taxon>
        <taxon>Betaproteobacteria</taxon>
        <taxon>Burkholderiales</taxon>
        <taxon>Burkholderiaceae</taxon>
        <taxon>Burkholderia</taxon>
        <taxon>Burkholderia cepacia complex</taxon>
    </lineage>
</organism>
<dbReference type="GO" id="GO:0005886">
    <property type="term" value="C:plasma membrane"/>
    <property type="evidence" value="ECO:0007669"/>
    <property type="project" value="TreeGrafter"/>
</dbReference>
<evidence type="ECO:0000256" key="1">
    <source>
        <dbReference type="ARBA" id="ARBA00004141"/>
    </source>
</evidence>
<dbReference type="PANTHER" id="PTHR43867">
    <property type="entry name" value="CELLULOSE SYNTHASE CATALYTIC SUBUNIT A [UDP-FORMING]"/>
    <property type="match status" value="1"/>
</dbReference>
<dbReference type="Gene3D" id="2.40.10.220">
    <property type="entry name" value="predicted glycosyltransferase like domains"/>
    <property type="match status" value="1"/>
</dbReference>
<dbReference type="Gene3D" id="3.90.550.10">
    <property type="entry name" value="Spore Coat Polysaccharide Biosynthesis Protein SpsA, Chain A"/>
    <property type="match status" value="1"/>
</dbReference>
<dbReference type="RefSeq" id="WP_110281331.1">
    <property type="nucleotide sequence ID" value="NZ_QJJY01000003.1"/>
</dbReference>
<dbReference type="GO" id="GO:0012505">
    <property type="term" value="C:endomembrane system"/>
    <property type="evidence" value="ECO:0007669"/>
    <property type="project" value="UniProtKB-SubCell"/>
</dbReference>
<evidence type="ECO:0000256" key="8">
    <source>
        <dbReference type="SAM" id="Phobius"/>
    </source>
</evidence>
<dbReference type="Pfam" id="PF07238">
    <property type="entry name" value="PilZ"/>
    <property type="match status" value="1"/>
</dbReference>
<dbReference type="CDD" id="cd06421">
    <property type="entry name" value="CESA_CelA_like"/>
    <property type="match status" value="1"/>
</dbReference>
<dbReference type="InterPro" id="IPR009875">
    <property type="entry name" value="PilZ_domain"/>
</dbReference>
<feature type="transmembrane region" description="Helical" evidence="8">
    <location>
        <begin position="464"/>
        <end position="484"/>
    </location>
</feature>
<feature type="transmembrane region" description="Helical" evidence="8">
    <location>
        <begin position="393"/>
        <end position="410"/>
    </location>
</feature>
<comment type="caution">
    <text evidence="10">The sequence shown here is derived from an EMBL/GenBank/DDBJ whole genome shotgun (WGS) entry which is preliminary data.</text>
</comment>
<feature type="transmembrane region" description="Helical" evidence="8">
    <location>
        <begin position="42"/>
        <end position="63"/>
    </location>
</feature>
<keyword evidence="2" id="KW-0328">Glycosyltransferase</keyword>
<dbReference type="AlphaFoldDB" id="A0A318IUZ4"/>
<sequence length="751" mass="84058">MNNLTLEKPPLHITVIAIAYVICGLWYFSWRLTAINWHLPFFSIPLYGAELFGFVTGLLYLLITYRLAVRSVPAPLRDATVDVFVPTYNESIELVRRTLQAALNIEYPHRTWLLDDGHREEMLMLARELGCDYLARSENSYAKAGNLNNALKHSHGEFIAIFDADHAARKDFLDKTLGYFADPMVAFVQTPQDFYNVDSFNHRMGGRRVWNEQSLFFKVIQRGKDTWNSTFFCGSCALLRRSALEAIGGFATETVTEDIHTSIKLHKQGYRSVYQPESLAFGLAPHSIETYLQQRIRWGMGGMQVLRRERILSSPGLTLAQRLNYFASMLVYFEGWQKLVFFITSPAVFFFGILPISAPVSEFLIYFLMYYALSSLMYTELARGYGALFLSEQYGMVRFFSFMLTTVGLFRRTIGFSVTSKELSLAGRAWLWLLPSLIVAGLTASSIPFGLYRMYHGTLPVGAGIANTVWACATIAAASVIAWFSHRRAQNRRTEYRFPLHMPMMLTLDGRSFLGLSEDLSASGALYHGEVPSRLSPESCPEVEIHLPNLVVRTKASVTFVGDDRGIAHSDRTIGLRFSWASADLSRPLETFLFGSSLQFEQGGVTDQRTTLLTRLARGTPINTSVLGAGSHWAPGFLNQSRDTHPVPVTVVSAVRDTGDMGWILSNGELDTSLDVFLHQRRAGSETTQRLSLSLSGSLDTPTGQMHLYNVTSRHALTLHNLGNENDEDLADQSSNASPAGACNRRLRPAI</sequence>
<evidence type="ECO:0000259" key="9">
    <source>
        <dbReference type="Pfam" id="PF07238"/>
    </source>
</evidence>
<feature type="region of interest" description="Disordered" evidence="7">
    <location>
        <begin position="725"/>
        <end position="751"/>
    </location>
</feature>
<keyword evidence="3" id="KW-0808">Transferase</keyword>
<protein>
    <submittedName>
        <fullName evidence="10">Cellulose synthase (UDP-forming)</fullName>
    </submittedName>
</protein>
<dbReference type="GO" id="GO:0016760">
    <property type="term" value="F:cellulose synthase (UDP-forming) activity"/>
    <property type="evidence" value="ECO:0007669"/>
    <property type="project" value="InterPro"/>
</dbReference>
<dbReference type="GO" id="GO:0030244">
    <property type="term" value="P:cellulose biosynthetic process"/>
    <property type="evidence" value="ECO:0007669"/>
    <property type="project" value="InterPro"/>
</dbReference>
<dbReference type="InterPro" id="IPR029044">
    <property type="entry name" value="Nucleotide-diphossugar_trans"/>
</dbReference>
<feature type="transmembrane region" description="Helical" evidence="8">
    <location>
        <begin position="339"/>
        <end position="356"/>
    </location>
</feature>
<feature type="transmembrane region" description="Helical" evidence="8">
    <location>
        <begin position="12"/>
        <end position="30"/>
    </location>
</feature>
<dbReference type="SUPFAM" id="SSF53448">
    <property type="entry name" value="Nucleotide-diphospho-sugar transferases"/>
    <property type="match status" value="1"/>
</dbReference>
<dbReference type="SUPFAM" id="SSF141371">
    <property type="entry name" value="PilZ domain-like"/>
    <property type="match status" value="1"/>
</dbReference>
<dbReference type="Pfam" id="PF13641">
    <property type="entry name" value="Glyco_tranf_2_3"/>
    <property type="match status" value="1"/>
</dbReference>
<dbReference type="InterPro" id="IPR050321">
    <property type="entry name" value="Glycosyltr_2/OpgH_subfam"/>
</dbReference>
<keyword evidence="4 8" id="KW-0812">Transmembrane</keyword>
<comment type="subcellular location">
    <subcellularLocation>
        <location evidence="1">Membrane</location>
        <topology evidence="1">Multi-pass membrane protein</topology>
    </subcellularLocation>
</comment>
<keyword evidence="6 8" id="KW-0472">Membrane</keyword>
<keyword evidence="5 8" id="KW-1133">Transmembrane helix</keyword>
<evidence type="ECO:0000256" key="5">
    <source>
        <dbReference type="ARBA" id="ARBA00022989"/>
    </source>
</evidence>
<name>A0A318IUZ4_BURPY</name>
<dbReference type="EMBL" id="QJJY01000003">
    <property type="protein sequence ID" value="PXX38430.1"/>
    <property type="molecule type" value="Genomic_DNA"/>
</dbReference>
<evidence type="ECO:0000256" key="4">
    <source>
        <dbReference type="ARBA" id="ARBA00022692"/>
    </source>
</evidence>
<proteinExistence type="predicted"/>
<evidence type="ECO:0000313" key="11">
    <source>
        <dbReference type="Proteomes" id="UP000247755"/>
    </source>
</evidence>
<dbReference type="Proteomes" id="UP000247755">
    <property type="component" value="Unassembled WGS sequence"/>
</dbReference>
<gene>
    <name evidence="10" type="ORF">NA66_1003408</name>
</gene>
<dbReference type="PANTHER" id="PTHR43867:SF2">
    <property type="entry name" value="CELLULOSE SYNTHASE CATALYTIC SUBUNIT A [UDP-FORMING]"/>
    <property type="match status" value="1"/>
</dbReference>
<feature type="domain" description="PilZ" evidence="9">
    <location>
        <begin position="491"/>
        <end position="594"/>
    </location>
</feature>
<evidence type="ECO:0000313" key="10">
    <source>
        <dbReference type="EMBL" id="PXX38430.1"/>
    </source>
</evidence>
<feature type="transmembrane region" description="Helical" evidence="8">
    <location>
        <begin position="430"/>
        <end position="452"/>
    </location>
</feature>
<evidence type="ECO:0000256" key="3">
    <source>
        <dbReference type="ARBA" id="ARBA00022679"/>
    </source>
</evidence>
<reference evidence="10 11" key="1">
    <citation type="submission" date="2018-05" db="EMBL/GenBank/DDBJ databases">
        <title>Comparative genomics of bacterial root endophytes of switchgrass collected from native prairies over two seasons.</title>
        <authorList>
            <person name="Tang Y."/>
        </authorList>
    </citation>
    <scope>NUCLEOTIDE SEQUENCE [LARGE SCALE GENOMIC DNA]</scope>
    <source>
        <strain evidence="10 11">NFIX32</strain>
    </source>
</reference>